<keyword evidence="4" id="KW-0808">Transferase</keyword>
<organism evidence="4 5">
    <name type="scientific">Streptomyces acidiscabies</name>
    <dbReference type="NCBI Taxonomy" id="42234"/>
    <lineage>
        <taxon>Bacteria</taxon>
        <taxon>Bacillati</taxon>
        <taxon>Actinomycetota</taxon>
        <taxon>Actinomycetes</taxon>
        <taxon>Kitasatosporales</taxon>
        <taxon>Streptomycetaceae</taxon>
        <taxon>Streptomyces</taxon>
    </lineage>
</organism>
<keyword evidence="2 3" id="KW-0663">Pyridoxal phosphate</keyword>
<proteinExistence type="inferred from homology"/>
<evidence type="ECO:0000256" key="3">
    <source>
        <dbReference type="RuleBase" id="RU003560"/>
    </source>
</evidence>
<dbReference type="PANTHER" id="PTHR43713:SF3">
    <property type="entry name" value="GLUTAMATE-1-SEMIALDEHYDE 2,1-AMINOMUTASE 1, CHLOROPLASTIC-RELATED"/>
    <property type="match status" value="1"/>
</dbReference>
<comment type="similarity">
    <text evidence="3">Belongs to the class-III pyridoxal-phosphate-dependent aminotransferase family.</text>
</comment>
<dbReference type="OrthoDB" id="9801052at2"/>
<comment type="caution">
    <text evidence="4">The sequence shown here is derived from an EMBL/GenBank/DDBJ whole genome shotgun (WGS) entry which is preliminary data.</text>
</comment>
<dbReference type="PATRIC" id="fig|42234.21.peg.6040"/>
<dbReference type="GO" id="GO:0008483">
    <property type="term" value="F:transaminase activity"/>
    <property type="evidence" value="ECO:0007669"/>
    <property type="project" value="UniProtKB-KW"/>
</dbReference>
<dbReference type="EMBL" id="JPPY01000168">
    <property type="protein sequence ID" value="KND30171.1"/>
    <property type="molecule type" value="Genomic_DNA"/>
</dbReference>
<gene>
    <name evidence="4" type="ORF">IQ63_29310</name>
</gene>
<dbReference type="Gene3D" id="3.90.1150.10">
    <property type="entry name" value="Aspartate Aminotransferase, domain 1"/>
    <property type="match status" value="1"/>
</dbReference>
<keyword evidence="4" id="KW-0032">Aminotransferase</keyword>
<dbReference type="InterPro" id="IPR015422">
    <property type="entry name" value="PyrdxlP-dep_Trfase_small"/>
</dbReference>
<dbReference type="PANTHER" id="PTHR43713">
    <property type="entry name" value="GLUTAMATE-1-SEMIALDEHYDE 2,1-AMINOMUTASE"/>
    <property type="match status" value="1"/>
</dbReference>
<keyword evidence="4" id="KW-0670">Pyruvate</keyword>
<dbReference type="AlphaFoldDB" id="A0A0L0JX96"/>
<dbReference type="InterPro" id="IPR015424">
    <property type="entry name" value="PyrdxlP-dep_Trfase"/>
</dbReference>
<dbReference type="InterPro" id="IPR015421">
    <property type="entry name" value="PyrdxlP-dep_Trfase_major"/>
</dbReference>
<dbReference type="Pfam" id="PF00202">
    <property type="entry name" value="Aminotran_3"/>
    <property type="match status" value="1"/>
</dbReference>
<dbReference type="InterPro" id="IPR005814">
    <property type="entry name" value="Aminotrans_3"/>
</dbReference>
<name>A0A0L0JX96_9ACTN</name>
<evidence type="ECO:0000313" key="5">
    <source>
        <dbReference type="Proteomes" id="UP000037151"/>
    </source>
</evidence>
<dbReference type="RefSeq" id="WP_050373282.1">
    <property type="nucleotide sequence ID" value="NZ_KQ257829.1"/>
</dbReference>
<sequence length="414" mass="45992">MAERTPTLELSESRRLLERAVRVDATQAYSGYVLDRDRLVDGEYPLYGERASGAYVWDVDGNRYVDFILAYGTIILGHADPVVSEAVVREIRDGFAITLRKKVQVELAELLISVVPNGDRVFLLKSGSDATSAAVRLSRAYTGRERVIRWGYNGWHDWCAGRPAGVPETAQQTVSTFRYNDLASLEEEFRRHPGEVACLLMMPFEEEPPADGFLTAAAELAREHGALFVLDEMRSGFRVALGGAQERYEVQADIVTFSKAMANGYPISAVVGREEVMRTVGDVHIGSTFHVNGAEMAGAVATITRLRDSDALKHIEELGAALQRGLTEQIDRSGLDAHVLGVPQMPFMRFRYTDDATRRKVQDAFYTETTRRGVLFHPNHHWYVNAAMTHHDIETALDATAAGFRAAELAANRD</sequence>
<evidence type="ECO:0000256" key="1">
    <source>
        <dbReference type="ARBA" id="ARBA00001933"/>
    </source>
</evidence>
<evidence type="ECO:0000313" key="4">
    <source>
        <dbReference type="EMBL" id="KND30171.1"/>
    </source>
</evidence>
<dbReference type="Proteomes" id="UP000037151">
    <property type="component" value="Unassembled WGS sequence"/>
</dbReference>
<accession>A0A0L0JX96</accession>
<dbReference type="SUPFAM" id="SSF53383">
    <property type="entry name" value="PLP-dependent transferases"/>
    <property type="match status" value="1"/>
</dbReference>
<evidence type="ECO:0000256" key="2">
    <source>
        <dbReference type="ARBA" id="ARBA00022898"/>
    </source>
</evidence>
<dbReference type="Gene3D" id="3.40.640.10">
    <property type="entry name" value="Type I PLP-dependent aspartate aminotransferase-like (Major domain)"/>
    <property type="match status" value="1"/>
</dbReference>
<protein>
    <submittedName>
        <fullName evidence="4">Beta-alanine-pyruvate aminotransferase</fullName>
    </submittedName>
</protein>
<dbReference type="GO" id="GO:0030170">
    <property type="term" value="F:pyridoxal phosphate binding"/>
    <property type="evidence" value="ECO:0007669"/>
    <property type="project" value="InterPro"/>
</dbReference>
<reference evidence="5" key="1">
    <citation type="submission" date="2014-07" db="EMBL/GenBank/DDBJ databases">
        <title>Genome sequencing of plant-pathogenic Streptomyces species.</title>
        <authorList>
            <person name="Harrison J."/>
            <person name="Sapp M."/>
            <person name="Thwaites R."/>
            <person name="Studholme D.J."/>
        </authorList>
    </citation>
    <scope>NUCLEOTIDE SEQUENCE [LARGE SCALE GENOMIC DNA]</scope>
    <source>
        <strain evidence="5">NCPPB 4445</strain>
    </source>
</reference>
<comment type="cofactor">
    <cofactor evidence="1">
        <name>pyridoxal 5'-phosphate</name>
        <dbReference type="ChEBI" id="CHEBI:597326"/>
    </cofactor>
</comment>